<dbReference type="EMBL" id="JAGINU010000001">
    <property type="protein sequence ID" value="MBP2370925.1"/>
    <property type="molecule type" value="Genomic_DNA"/>
</dbReference>
<proteinExistence type="predicted"/>
<comment type="caution">
    <text evidence="2">The sequence shown here is derived from an EMBL/GenBank/DDBJ whole genome shotgun (WGS) entry which is preliminary data.</text>
</comment>
<protein>
    <submittedName>
        <fullName evidence="2">GNAT superfamily N-acetyltransferase</fullName>
    </submittedName>
</protein>
<dbReference type="Gene3D" id="3.40.630.30">
    <property type="match status" value="1"/>
</dbReference>
<reference evidence="2 3" key="1">
    <citation type="submission" date="2021-03" db="EMBL/GenBank/DDBJ databases">
        <title>Sequencing the genomes of 1000 actinobacteria strains.</title>
        <authorList>
            <person name="Klenk H.-P."/>
        </authorList>
    </citation>
    <scope>NUCLEOTIDE SEQUENCE [LARGE SCALE GENOMIC DNA]</scope>
    <source>
        <strain evidence="2 3">DSM 45256</strain>
    </source>
</reference>
<keyword evidence="3" id="KW-1185">Reference proteome</keyword>
<dbReference type="InterPro" id="IPR016181">
    <property type="entry name" value="Acyl_CoA_acyltransferase"/>
</dbReference>
<name>A0ABS4W3Y3_9PSEU</name>
<evidence type="ECO:0000313" key="2">
    <source>
        <dbReference type="EMBL" id="MBP2370925.1"/>
    </source>
</evidence>
<sequence length="204" mass="21752">MTPHVRIASTSDIAAAADTLGLAFRDYPFTRHVLAADDHERRLAENQTLFLSEIGIPHGRVWVIDGSDGVLDAVAVWTTPGSTGIEDVFARLVPRLAEIAGDRADVSADTEAALAPHRPNGPAWFLATVGVRPGQQGRGLGAAVIRPGIAEADRAGHRAYLETSLPGNVRLYERLGFRVDTALDLPHGGPRTWAMTRNPGARAG</sequence>
<feature type="domain" description="N-acetyltransferase" evidence="1">
    <location>
        <begin position="3"/>
        <end position="200"/>
    </location>
</feature>
<accession>A0ABS4W3Y3</accession>
<dbReference type="SUPFAM" id="SSF55729">
    <property type="entry name" value="Acyl-CoA N-acyltransferases (Nat)"/>
    <property type="match status" value="1"/>
</dbReference>
<dbReference type="Proteomes" id="UP001519295">
    <property type="component" value="Unassembled WGS sequence"/>
</dbReference>
<organism evidence="2 3">
    <name type="scientific">Pseudonocardia parietis</name>
    <dbReference type="NCBI Taxonomy" id="570936"/>
    <lineage>
        <taxon>Bacteria</taxon>
        <taxon>Bacillati</taxon>
        <taxon>Actinomycetota</taxon>
        <taxon>Actinomycetes</taxon>
        <taxon>Pseudonocardiales</taxon>
        <taxon>Pseudonocardiaceae</taxon>
        <taxon>Pseudonocardia</taxon>
    </lineage>
</organism>
<dbReference type="Pfam" id="PF00583">
    <property type="entry name" value="Acetyltransf_1"/>
    <property type="match status" value="1"/>
</dbReference>
<evidence type="ECO:0000313" key="3">
    <source>
        <dbReference type="Proteomes" id="UP001519295"/>
    </source>
</evidence>
<dbReference type="InterPro" id="IPR052523">
    <property type="entry name" value="Trichothecene_AcTrans"/>
</dbReference>
<evidence type="ECO:0000259" key="1">
    <source>
        <dbReference type="PROSITE" id="PS51186"/>
    </source>
</evidence>
<dbReference type="PANTHER" id="PTHR42791:SF1">
    <property type="entry name" value="N-ACETYLTRANSFERASE DOMAIN-CONTAINING PROTEIN"/>
    <property type="match status" value="1"/>
</dbReference>
<dbReference type="InterPro" id="IPR000182">
    <property type="entry name" value="GNAT_dom"/>
</dbReference>
<gene>
    <name evidence="2" type="ORF">JOF36_006621</name>
</gene>
<dbReference type="CDD" id="cd04301">
    <property type="entry name" value="NAT_SF"/>
    <property type="match status" value="1"/>
</dbReference>
<dbReference type="RefSeq" id="WP_210034530.1">
    <property type="nucleotide sequence ID" value="NZ_JAGINU010000001.1"/>
</dbReference>
<dbReference type="PANTHER" id="PTHR42791">
    <property type="entry name" value="GNAT FAMILY ACETYLTRANSFERASE"/>
    <property type="match status" value="1"/>
</dbReference>
<dbReference type="PROSITE" id="PS51186">
    <property type="entry name" value="GNAT"/>
    <property type="match status" value="1"/>
</dbReference>